<dbReference type="Pfam" id="PF01872">
    <property type="entry name" value="RibD_C"/>
    <property type="match status" value="1"/>
</dbReference>
<evidence type="ECO:0000256" key="2">
    <source>
        <dbReference type="ARBA" id="ARBA00004882"/>
    </source>
</evidence>
<dbReference type="Proteomes" id="UP000036270">
    <property type="component" value="Unassembled WGS sequence"/>
</dbReference>
<evidence type="ECO:0000256" key="8">
    <source>
        <dbReference type="ARBA" id="ARBA00022801"/>
    </source>
</evidence>
<evidence type="ECO:0000256" key="7">
    <source>
        <dbReference type="ARBA" id="ARBA00022723"/>
    </source>
</evidence>
<dbReference type="STRING" id="67855.RO21_06215"/>
<dbReference type="InterPro" id="IPR011549">
    <property type="entry name" value="RibD_C"/>
</dbReference>
<dbReference type="GO" id="GO:0008835">
    <property type="term" value="F:diaminohydroxyphosphoribosylaminopyrimidine deaminase activity"/>
    <property type="evidence" value="ECO:0007669"/>
    <property type="project" value="UniProtKB-EC"/>
</dbReference>
<comment type="catalytic activity">
    <reaction evidence="13">
        <text>2,5-diamino-6-hydroxy-4-(5-phosphoribosylamino)-pyrimidine + H2O + H(+) = 5-amino-6-(5-phospho-D-ribosylamino)uracil + NH4(+)</text>
        <dbReference type="Rhea" id="RHEA:21868"/>
        <dbReference type="ChEBI" id="CHEBI:15377"/>
        <dbReference type="ChEBI" id="CHEBI:15378"/>
        <dbReference type="ChEBI" id="CHEBI:28938"/>
        <dbReference type="ChEBI" id="CHEBI:58453"/>
        <dbReference type="ChEBI" id="CHEBI:58614"/>
        <dbReference type="EC" id="3.5.4.26"/>
    </reaction>
</comment>
<evidence type="ECO:0000256" key="1">
    <source>
        <dbReference type="ARBA" id="ARBA00002151"/>
    </source>
</evidence>
<evidence type="ECO:0000256" key="5">
    <source>
        <dbReference type="ARBA" id="ARBA00007417"/>
    </source>
</evidence>
<comment type="cofactor">
    <cofactor evidence="13 16">
        <name>Zn(2+)</name>
        <dbReference type="ChEBI" id="CHEBI:29105"/>
    </cofactor>
    <text evidence="13 16">Binds 1 zinc ion.</text>
</comment>
<comment type="pathway">
    <text evidence="3 13">Cofactor biosynthesis; riboflavin biosynthesis; 5-amino-6-(D-ribitylamino)uracil from GTP: step 3/4.</text>
</comment>
<feature type="binding site" evidence="15">
    <location>
        <position position="196"/>
    </location>
    <ligand>
        <name>NADP(+)</name>
        <dbReference type="ChEBI" id="CHEBI:58349"/>
    </ligand>
</feature>
<feature type="binding site" evidence="15">
    <location>
        <position position="200"/>
    </location>
    <ligand>
        <name>NADP(+)</name>
        <dbReference type="ChEBI" id="CHEBI:58349"/>
    </ligand>
</feature>
<dbReference type="NCBIfam" id="TIGR00326">
    <property type="entry name" value="eubact_ribD"/>
    <property type="match status" value="1"/>
</dbReference>
<dbReference type="Gene3D" id="3.40.430.10">
    <property type="entry name" value="Dihydrofolate Reductase, subunit A"/>
    <property type="match status" value="1"/>
</dbReference>
<evidence type="ECO:0000256" key="13">
    <source>
        <dbReference type="PIRNR" id="PIRNR006769"/>
    </source>
</evidence>
<evidence type="ECO:0000256" key="9">
    <source>
        <dbReference type="ARBA" id="ARBA00022833"/>
    </source>
</evidence>
<feature type="binding site" evidence="16">
    <location>
        <position position="84"/>
    </location>
    <ligand>
        <name>Zn(2+)</name>
        <dbReference type="ChEBI" id="CHEBI:29105"/>
        <note>catalytic</note>
    </ligand>
</feature>
<dbReference type="Pfam" id="PF00383">
    <property type="entry name" value="dCMP_cyt_deam_1"/>
    <property type="match status" value="1"/>
</dbReference>
<organism evidence="18 19">
    <name type="scientific">Muribacter muris</name>
    <dbReference type="NCBI Taxonomy" id="67855"/>
    <lineage>
        <taxon>Bacteria</taxon>
        <taxon>Pseudomonadati</taxon>
        <taxon>Pseudomonadota</taxon>
        <taxon>Gammaproteobacteria</taxon>
        <taxon>Pasteurellales</taxon>
        <taxon>Pasteurellaceae</taxon>
        <taxon>Muribacter</taxon>
    </lineage>
</organism>
<evidence type="ECO:0000256" key="10">
    <source>
        <dbReference type="ARBA" id="ARBA00022857"/>
    </source>
</evidence>
<evidence type="ECO:0000256" key="14">
    <source>
        <dbReference type="PIRSR" id="PIRSR006769-1"/>
    </source>
</evidence>
<dbReference type="FunFam" id="3.40.140.10:FF:000025">
    <property type="entry name" value="Riboflavin biosynthesis protein RibD"/>
    <property type="match status" value="1"/>
</dbReference>
<evidence type="ECO:0000256" key="3">
    <source>
        <dbReference type="ARBA" id="ARBA00004910"/>
    </source>
</evidence>
<evidence type="ECO:0000256" key="12">
    <source>
        <dbReference type="ARBA" id="ARBA00023268"/>
    </source>
</evidence>
<feature type="binding site" evidence="15">
    <location>
        <begin position="294"/>
        <end position="300"/>
    </location>
    <ligand>
        <name>NADP(+)</name>
        <dbReference type="ChEBI" id="CHEBI:58349"/>
    </ligand>
</feature>
<dbReference type="SUPFAM" id="SSF53927">
    <property type="entry name" value="Cytidine deaminase-like"/>
    <property type="match status" value="1"/>
</dbReference>
<keyword evidence="11 13" id="KW-0560">Oxidoreductase</keyword>
<dbReference type="EC" id="3.5.4.26" evidence="13"/>
<evidence type="ECO:0000259" key="17">
    <source>
        <dbReference type="PROSITE" id="PS51747"/>
    </source>
</evidence>
<dbReference type="InterPro" id="IPR004794">
    <property type="entry name" value="Eubact_RibD"/>
</dbReference>
<reference evidence="18 19" key="1">
    <citation type="submission" date="2014-12" db="EMBL/GenBank/DDBJ databases">
        <title>Reclassification of Actinobacillus muris as Muribacter muris.</title>
        <authorList>
            <person name="Christensen H."/>
            <person name="Nicklas W."/>
            <person name="Bisgaard M."/>
        </authorList>
    </citation>
    <scope>NUCLEOTIDE SEQUENCE [LARGE SCALE GENOMIC DNA]</scope>
    <source>
        <strain evidence="18 19">Ackerman80-443D</strain>
    </source>
</reference>
<dbReference type="EMBL" id="JWIZ01000034">
    <property type="protein sequence ID" value="KMK51454.1"/>
    <property type="molecule type" value="Genomic_DNA"/>
</dbReference>
<protein>
    <recommendedName>
        <fullName evidence="13">Riboflavin biosynthesis protein RibD</fullName>
    </recommendedName>
    <domain>
        <recommendedName>
            <fullName evidence="13">Diaminohydroxyphosphoribosylaminopyrimidine deaminase</fullName>
            <shortName evidence="13">DRAP deaminase</shortName>
            <ecNumber evidence="13">3.5.4.26</ecNumber>
        </recommendedName>
        <alternativeName>
            <fullName evidence="13">Riboflavin-specific deaminase</fullName>
        </alternativeName>
    </domain>
    <domain>
        <recommendedName>
            <fullName evidence="13">5-amino-6-(5-phosphoribosylamino)uracil reductase</fullName>
            <ecNumber evidence="13">1.1.1.193</ecNumber>
        </recommendedName>
        <alternativeName>
            <fullName evidence="13">HTP reductase</fullName>
        </alternativeName>
    </domain>
</protein>
<dbReference type="SUPFAM" id="SSF53597">
    <property type="entry name" value="Dihydrofolate reductase-like"/>
    <property type="match status" value="1"/>
</dbReference>
<feature type="binding site" evidence="15">
    <location>
        <position position="170"/>
    </location>
    <ligand>
        <name>NADP(+)</name>
        <dbReference type="ChEBI" id="CHEBI:58349"/>
    </ligand>
</feature>
<evidence type="ECO:0000313" key="18">
    <source>
        <dbReference type="EMBL" id="KMK51454.1"/>
    </source>
</evidence>
<sequence>MTDADFMQRAIALAEQGRGWTNPNPLVGCVIVQQGNIVAEGYHARYGDWHAERNAILNCRQDLNGATLYVTLEPCCHHGRTPPCSDLIIESGIKKVVIGSRDPNPLVAGKGAAQLRQAGIEVVEDVLRDECDRLNPIFFHYIQTKRPYVLMKYAMTADGKIATASGESKWITGEAARENVQRTRHQYSAIMVGVGTVLADNPMLNSRIPNGKQPVRIVCDSQLRTPLECQIVQTAHQYRTIIATLNQDLDRHAEYRQFGVEILTVAAQNKRVDLADLLQKIGQLGIDSVLLEGGSQLNFSALRAGVVNRVHCYLAPKLIGGMQAKTPIGGEGIASLAAAVKLGSPQISLHGEDILLDFEVIH</sequence>
<dbReference type="UniPathway" id="UPA00275">
    <property type="reaction ID" value="UER00401"/>
</dbReference>
<dbReference type="PROSITE" id="PS51747">
    <property type="entry name" value="CYT_DCMP_DEAMINASES_2"/>
    <property type="match status" value="1"/>
</dbReference>
<comment type="pathway">
    <text evidence="2 13">Cofactor biosynthesis; riboflavin biosynthesis; 5-amino-6-(D-ribitylamino)uracil from GTP: step 2/4.</text>
</comment>
<dbReference type="GO" id="GO:0050661">
    <property type="term" value="F:NADP binding"/>
    <property type="evidence" value="ECO:0007669"/>
    <property type="project" value="InterPro"/>
</dbReference>
<evidence type="ECO:0000256" key="6">
    <source>
        <dbReference type="ARBA" id="ARBA00022619"/>
    </source>
</evidence>
<keyword evidence="8 13" id="KW-0378">Hydrolase</keyword>
<feature type="domain" description="CMP/dCMP-type deaminase" evidence="17">
    <location>
        <begin position="1"/>
        <end position="123"/>
    </location>
</feature>
<evidence type="ECO:0000313" key="19">
    <source>
        <dbReference type="Proteomes" id="UP000036270"/>
    </source>
</evidence>
<dbReference type="PIRSF" id="PIRSF006769">
    <property type="entry name" value="RibD"/>
    <property type="match status" value="1"/>
</dbReference>
<feature type="binding site" evidence="15">
    <location>
        <position position="204"/>
    </location>
    <ligand>
        <name>substrate</name>
    </ligand>
</feature>
<feature type="binding site" evidence="15">
    <location>
        <position position="168"/>
    </location>
    <ligand>
        <name>substrate</name>
    </ligand>
</feature>
<accession>A0A0J5P7J4</accession>
<dbReference type="GO" id="GO:0009231">
    <property type="term" value="P:riboflavin biosynthetic process"/>
    <property type="evidence" value="ECO:0007669"/>
    <property type="project" value="UniProtKB-UniPathway"/>
</dbReference>
<feature type="binding site" evidence="15">
    <location>
        <position position="207"/>
    </location>
    <ligand>
        <name>substrate</name>
    </ligand>
</feature>
<name>A0A0J5P7J4_9PAST</name>
<dbReference type="Gene3D" id="3.40.140.10">
    <property type="entry name" value="Cytidine Deaminase, domain 2"/>
    <property type="match status" value="1"/>
</dbReference>
<feature type="binding site" evidence="16">
    <location>
        <position position="75"/>
    </location>
    <ligand>
        <name>Zn(2+)</name>
        <dbReference type="ChEBI" id="CHEBI:29105"/>
        <note>catalytic</note>
    </ligand>
</feature>
<keyword evidence="9 13" id="KW-0862">Zinc</keyword>
<evidence type="ECO:0000256" key="4">
    <source>
        <dbReference type="ARBA" id="ARBA00005259"/>
    </source>
</evidence>
<proteinExistence type="inferred from homology"/>
<dbReference type="GO" id="GO:0008703">
    <property type="term" value="F:5-amino-6-(5-phosphoribosylamino)uracil reductase activity"/>
    <property type="evidence" value="ECO:0007669"/>
    <property type="project" value="UniProtKB-EC"/>
</dbReference>
<dbReference type="PROSITE" id="PS00903">
    <property type="entry name" value="CYT_DCMP_DEAMINASES_1"/>
    <property type="match status" value="1"/>
</dbReference>
<feature type="binding site" evidence="15">
    <location>
        <position position="154"/>
    </location>
    <ligand>
        <name>NADP(+)</name>
        <dbReference type="ChEBI" id="CHEBI:58349"/>
    </ligand>
</feature>
<evidence type="ECO:0000256" key="11">
    <source>
        <dbReference type="ARBA" id="ARBA00023002"/>
    </source>
</evidence>
<comment type="catalytic activity">
    <reaction evidence="13">
        <text>5-amino-6-(5-phospho-D-ribitylamino)uracil + NADP(+) = 5-amino-6-(5-phospho-D-ribosylamino)uracil + NADPH + H(+)</text>
        <dbReference type="Rhea" id="RHEA:17845"/>
        <dbReference type="ChEBI" id="CHEBI:15378"/>
        <dbReference type="ChEBI" id="CHEBI:57783"/>
        <dbReference type="ChEBI" id="CHEBI:58349"/>
        <dbReference type="ChEBI" id="CHEBI:58421"/>
        <dbReference type="ChEBI" id="CHEBI:58453"/>
        <dbReference type="EC" id="1.1.1.193"/>
    </reaction>
</comment>
<dbReference type="NCBIfam" id="TIGR00227">
    <property type="entry name" value="ribD_Cterm"/>
    <property type="match status" value="1"/>
</dbReference>
<keyword evidence="12" id="KW-0511">Multifunctional enzyme</keyword>
<comment type="similarity">
    <text evidence="5 13">In the C-terminal section; belongs to the HTP reductase family.</text>
</comment>
<dbReference type="GO" id="GO:0008270">
    <property type="term" value="F:zinc ion binding"/>
    <property type="evidence" value="ECO:0007669"/>
    <property type="project" value="InterPro"/>
</dbReference>
<dbReference type="AlphaFoldDB" id="A0A0J5P7J4"/>
<dbReference type="RefSeq" id="WP_047976941.1">
    <property type="nucleotide sequence ID" value="NZ_JWIZ01000034.1"/>
</dbReference>
<dbReference type="InterPro" id="IPR024072">
    <property type="entry name" value="DHFR-like_dom_sf"/>
</dbReference>
<gene>
    <name evidence="18" type="ORF">RO21_06215</name>
</gene>
<dbReference type="EC" id="1.1.1.193" evidence="13"/>
<dbReference type="CDD" id="cd01284">
    <property type="entry name" value="Riboflavin_deaminase-reductase"/>
    <property type="match status" value="1"/>
</dbReference>
<dbReference type="PANTHER" id="PTHR38011:SF7">
    <property type="entry name" value="2,5-DIAMINO-6-RIBOSYLAMINO-4(3H)-PYRIMIDINONE 5'-PHOSPHATE REDUCTASE"/>
    <property type="match status" value="1"/>
</dbReference>
<dbReference type="InterPro" id="IPR002125">
    <property type="entry name" value="CMP_dCMP_dom"/>
</dbReference>
<dbReference type="InterPro" id="IPR002734">
    <property type="entry name" value="RibDG_C"/>
</dbReference>
<dbReference type="PANTHER" id="PTHR38011">
    <property type="entry name" value="DIHYDROFOLATE REDUCTASE FAMILY PROTEIN (AFU_ORTHOLOGUE AFUA_8G06820)"/>
    <property type="match status" value="1"/>
</dbReference>
<feature type="binding site" evidence="16">
    <location>
        <position position="50"/>
    </location>
    <ligand>
        <name>Zn(2+)</name>
        <dbReference type="ChEBI" id="CHEBI:29105"/>
        <note>catalytic</note>
    </ligand>
</feature>
<comment type="similarity">
    <text evidence="4 13">In the N-terminal section; belongs to the cytidine and deoxycytidylate deaminase family.</text>
</comment>
<keyword evidence="10 13" id="KW-0521">NADP</keyword>
<dbReference type="InterPro" id="IPR016193">
    <property type="entry name" value="Cytidine_deaminase-like"/>
</dbReference>
<feature type="active site" description="Proton donor" evidence="14">
    <location>
        <position position="52"/>
    </location>
</feature>
<feature type="binding site" evidence="15">
    <location>
        <position position="292"/>
    </location>
    <ligand>
        <name>substrate</name>
    </ligand>
</feature>
<feature type="binding site" evidence="15">
    <location>
        <position position="221"/>
    </location>
    <ligand>
        <name>NADP(+)</name>
        <dbReference type="ChEBI" id="CHEBI:58349"/>
    </ligand>
</feature>
<dbReference type="InterPro" id="IPR050765">
    <property type="entry name" value="Riboflavin_Biosynth_HTPR"/>
</dbReference>
<dbReference type="InterPro" id="IPR016192">
    <property type="entry name" value="APOBEC/CMP_deaminase_Zn-bd"/>
</dbReference>
<comment type="function">
    <text evidence="1 13">Converts 2,5-diamino-6-(ribosylamino)-4(3h)-pyrimidinone 5'-phosphate into 5-amino-6-(ribosylamino)-2,4(1h,3h)-pyrimidinedione 5'-phosphate.</text>
</comment>
<dbReference type="PATRIC" id="fig|67855.3.peg.1231"/>
<evidence type="ECO:0000256" key="15">
    <source>
        <dbReference type="PIRSR" id="PIRSR006769-2"/>
    </source>
</evidence>
<keyword evidence="6 13" id="KW-0686">Riboflavin biosynthesis</keyword>
<keyword evidence="19" id="KW-1185">Reference proteome</keyword>
<keyword evidence="7 13" id="KW-0479">Metal-binding</keyword>
<evidence type="ECO:0000256" key="16">
    <source>
        <dbReference type="PIRSR" id="PIRSR006769-3"/>
    </source>
</evidence>
<feature type="binding site" evidence="15">
    <location>
        <position position="184"/>
    </location>
    <ligand>
        <name>substrate</name>
    </ligand>
</feature>
<comment type="caution">
    <text evidence="18">The sequence shown here is derived from an EMBL/GenBank/DDBJ whole genome shotgun (WGS) entry which is preliminary data.</text>
</comment>